<evidence type="ECO:0000313" key="2">
    <source>
        <dbReference type="Proteomes" id="UP001489719"/>
    </source>
</evidence>
<sequence>MNFCGKSQKTTDARRLIARLKDGERLSTRDMDLVDKFRAKERLRQKKLREYKKLTAGPPKKRGRRPRSSTSSVAKPKAVGHGPTIDEAKHNSVTQHNQEGINCQIGFSVNFLESSYMNPTDSWSLGPPEEDYQQDSYARLRCDGAHLTTLFDSTSAVPPIGISLHDCTPTRPSIDHWRMSPDNPTLSYLYRMAATGAFSTPLPPLMYSVSSPSSTTLSFQEPTAVTPVREDPPELYQNGPLLVSSLVFGTNGKCASREPMSQGAIDVEQITADIFTDHLYY</sequence>
<comment type="caution">
    <text evidence="1">The sequence shown here is derived from an EMBL/GenBank/DDBJ whole genome shotgun (WGS) entry which is preliminary data.</text>
</comment>
<accession>A0ACC3TJS8</accession>
<reference evidence="2" key="1">
    <citation type="journal article" date="2024" name="Front. Bioeng. Biotechnol.">
        <title>Genome-scale model development and genomic sequencing of the oleaginous clade Lipomyces.</title>
        <authorList>
            <person name="Czajka J.J."/>
            <person name="Han Y."/>
            <person name="Kim J."/>
            <person name="Mondo S.J."/>
            <person name="Hofstad B.A."/>
            <person name="Robles A."/>
            <person name="Haridas S."/>
            <person name="Riley R."/>
            <person name="LaButti K."/>
            <person name="Pangilinan J."/>
            <person name="Andreopoulos W."/>
            <person name="Lipzen A."/>
            <person name="Yan J."/>
            <person name="Wang M."/>
            <person name="Ng V."/>
            <person name="Grigoriev I.V."/>
            <person name="Spatafora J.W."/>
            <person name="Magnuson J.K."/>
            <person name="Baker S.E."/>
            <person name="Pomraning K.R."/>
        </authorList>
    </citation>
    <scope>NUCLEOTIDE SEQUENCE [LARGE SCALE GENOMIC DNA]</scope>
    <source>
        <strain evidence="2">CBS 10300</strain>
    </source>
</reference>
<organism evidence="1 2">
    <name type="scientific">Lipomyces orientalis</name>
    <dbReference type="NCBI Taxonomy" id="1233043"/>
    <lineage>
        <taxon>Eukaryota</taxon>
        <taxon>Fungi</taxon>
        <taxon>Dikarya</taxon>
        <taxon>Ascomycota</taxon>
        <taxon>Saccharomycotina</taxon>
        <taxon>Lipomycetes</taxon>
        <taxon>Lipomycetales</taxon>
        <taxon>Lipomycetaceae</taxon>
        <taxon>Lipomyces</taxon>
    </lineage>
</organism>
<dbReference type="Proteomes" id="UP001489719">
    <property type="component" value="Unassembled WGS sequence"/>
</dbReference>
<proteinExistence type="predicted"/>
<protein>
    <submittedName>
        <fullName evidence="1">Uncharacterized protein</fullName>
    </submittedName>
</protein>
<name>A0ACC3TJS8_9ASCO</name>
<keyword evidence="2" id="KW-1185">Reference proteome</keyword>
<dbReference type="EMBL" id="MU970109">
    <property type="protein sequence ID" value="KAK9321006.1"/>
    <property type="molecule type" value="Genomic_DNA"/>
</dbReference>
<evidence type="ECO:0000313" key="1">
    <source>
        <dbReference type="EMBL" id="KAK9321006.1"/>
    </source>
</evidence>
<gene>
    <name evidence="1" type="ORF">V1517DRAFT_327568</name>
</gene>